<name>A0A1C7MMQ5_GRIFR</name>
<organism evidence="1 2">
    <name type="scientific">Grifola frondosa</name>
    <name type="common">Maitake</name>
    <name type="synonym">Polyporus frondosus</name>
    <dbReference type="NCBI Taxonomy" id="5627"/>
    <lineage>
        <taxon>Eukaryota</taxon>
        <taxon>Fungi</taxon>
        <taxon>Dikarya</taxon>
        <taxon>Basidiomycota</taxon>
        <taxon>Agaricomycotina</taxon>
        <taxon>Agaricomycetes</taxon>
        <taxon>Polyporales</taxon>
        <taxon>Grifolaceae</taxon>
        <taxon>Grifola</taxon>
    </lineage>
</organism>
<dbReference type="OMA" id="RPSWHPY"/>
<dbReference type="EMBL" id="LUGG01000002">
    <property type="protein sequence ID" value="OBZ78155.1"/>
    <property type="molecule type" value="Genomic_DNA"/>
</dbReference>
<evidence type="ECO:0008006" key="3">
    <source>
        <dbReference type="Google" id="ProtNLM"/>
    </source>
</evidence>
<reference evidence="1 2" key="1">
    <citation type="submission" date="2016-03" db="EMBL/GenBank/DDBJ databases">
        <title>Whole genome sequencing of Grifola frondosa 9006-11.</title>
        <authorList>
            <person name="Min B."/>
            <person name="Park H."/>
            <person name="Kim J.-G."/>
            <person name="Cho H."/>
            <person name="Oh Y.-L."/>
            <person name="Kong W.-S."/>
            <person name="Choi I.-G."/>
        </authorList>
    </citation>
    <scope>NUCLEOTIDE SEQUENCE [LARGE SCALE GENOMIC DNA]</scope>
    <source>
        <strain evidence="1 2">9006-11</strain>
    </source>
</reference>
<evidence type="ECO:0000313" key="2">
    <source>
        <dbReference type="Proteomes" id="UP000092993"/>
    </source>
</evidence>
<dbReference type="OrthoDB" id="2786563at2759"/>
<accession>A0A1C7MMQ5</accession>
<keyword evidence="2" id="KW-1185">Reference proteome</keyword>
<dbReference type="Proteomes" id="UP000092993">
    <property type="component" value="Unassembled WGS sequence"/>
</dbReference>
<proteinExistence type="predicted"/>
<dbReference type="AlphaFoldDB" id="A0A1C7MMQ5"/>
<evidence type="ECO:0000313" key="1">
    <source>
        <dbReference type="EMBL" id="OBZ78155.1"/>
    </source>
</evidence>
<protein>
    <recommendedName>
        <fullName evidence="3">F-box domain-containing protein</fullName>
    </recommendedName>
</protein>
<comment type="caution">
    <text evidence="1">The sequence shown here is derived from an EMBL/GenBank/DDBJ whole genome shotgun (WGS) entry which is preliminary data.</text>
</comment>
<sequence>MPATLASIPEELLERVLQLVLASPPPKHSELVPRPSWHPYPRQPPVSPLPPTHLAPLLVSRTWLRIATPIQYRHIVLRTPRATARLAATLRADPALGVCIRSIRVEGTFPAFADVARYCPLLETLELTVDNGELGGSACGSVSSEESDSEGDREADERVAQFCESFGCIPDVRHLIVHKYAYLTQARPTLVFEHLGKAISTWKNLETVHIAFRLSPSPATTHLTTALASAPRLHTLRTALPAVWNTALLVPAANPALQRIALEPPPPRAADNLFLSAARKHARLIELVRAGTPGMRARAVTYTAPVPVVP</sequence>
<gene>
    <name evidence="1" type="ORF">A0H81_01942</name>
</gene>